<evidence type="ECO:0000259" key="5">
    <source>
        <dbReference type="PROSITE" id="PS51371"/>
    </source>
</evidence>
<dbReference type="SMART" id="SM00116">
    <property type="entry name" value="CBS"/>
    <property type="match status" value="1"/>
</dbReference>
<evidence type="ECO:0000256" key="4">
    <source>
        <dbReference type="PROSITE-ProRule" id="PRU00703"/>
    </source>
</evidence>
<dbReference type="InterPro" id="IPR001216">
    <property type="entry name" value="P-phosphate_BS"/>
</dbReference>
<dbReference type="Pfam" id="PF00571">
    <property type="entry name" value="CBS"/>
    <property type="match status" value="1"/>
</dbReference>
<dbReference type="InterPro" id="IPR050214">
    <property type="entry name" value="Cys_Synth/Cystath_Beta-Synth"/>
</dbReference>
<reference evidence="6" key="2">
    <citation type="submission" date="2023-04" db="EMBL/GenBank/DDBJ databases">
        <title>Paracnuella aquatica gen. nov., sp. nov., a member of the family Chitinophagaceae isolated from a hot spring.</title>
        <authorList>
            <person name="Wang C."/>
        </authorList>
    </citation>
    <scope>NUCLEOTIDE SEQUENCE</scope>
    <source>
        <strain evidence="6">LB-8</strain>
    </source>
</reference>
<dbReference type="EMBL" id="JAOTIF010000032">
    <property type="protein sequence ID" value="MCU7552355.1"/>
    <property type="molecule type" value="Genomic_DNA"/>
</dbReference>
<name>A0A9X2Y0F5_9BACT</name>
<reference evidence="6" key="1">
    <citation type="submission" date="2022-09" db="EMBL/GenBank/DDBJ databases">
        <authorList>
            <person name="Yuan C."/>
            <person name="Ke Z."/>
        </authorList>
    </citation>
    <scope>NUCLEOTIDE SEQUENCE</scope>
    <source>
        <strain evidence="6">LB-8</strain>
    </source>
</reference>
<evidence type="ECO:0000256" key="1">
    <source>
        <dbReference type="ARBA" id="ARBA00001933"/>
    </source>
</evidence>
<comment type="caution">
    <text evidence="6">The sequence shown here is derived from an EMBL/GenBank/DDBJ whole genome shotgun (WGS) entry which is preliminary data.</text>
</comment>
<evidence type="ECO:0000256" key="2">
    <source>
        <dbReference type="ARBA" id="ARBA00007103"/>
    </source>
</evidence>
<dbReference type="Gene3D" id="3.40.50.1100">
    <property type="match status" value="2"/>
</dbReference>
<dbReference type="FunFam" id="3.40.50.1100:FF:000003">
    <property type="entry name" value="Cystathionine beta-synthase"/>
    <property type="match status" value="1"/>
</dbReference>
<dbReference type="SUPFAM" id="SSF53686">
    <property type="entry name" value="Tryptophan synthase beta subunit-like PLP-dependent enzymes"/>
    <property type="match status" value="1"/>
</dbReference>
<proteinExistence type="inferred from homology"/>
<dbReference type="Gene3D" id="3.10.580.10">
    <property type="entry name" value="CBS-domain"/>
    <property type="match status" value="1"/>
</dbReference>
<evidence type="ECO:0000256" key="3">
    <source>
        <dbReference type="ARBA" id="ARBA00022898"/>
    </source>
</evidence>
<dbReference type="SUPFAM" id="SSF54631">
    <property type="entry name" value="CBS-domain pair"/>
    <property type="match status" value="1"/>
</dbReference>
<dbReference type="RefSeq" id="WP_279299790.1">
    <property type="nucleotide sequence ID" value="NZ_JAOTIF010000032.1"/>
</dbReference>
<sequence>MDVKNNILETIGNTPLVRLNKITKDLPCDVYAKVEYFNPGNSIKDRMAVKMLEVAEKDGKLKPGGTIIECTSGNTGMGLAMAAVVKGYKCIFTTTDKQSQSKTDILRALGAEVIICPTNVEPEDPHSYYSVAARLEKEIPNSFLMNQYDNLANRQAHYESTGPEIWNQTDGKITHLVVTAGTGGTVTGTAMYLKEKNPDIQIWAIDVYGSLLTKYFRTGEVDLNEVHPYVSEGFGEDFVPQNYDMSVIDHFEQVTDKDGAVMTRKLAREEALFCGYSAGSCIQGLLQLKSKLKKGDLVVCILHDHGSRYVAKVYNDQWMAERGYLEVKTFKDIVSARGLQRTITISSDQTVAEAVNMMKQFDIEHIPVTENDELIGAISENGLFQKVFDNPDIRNEKVKNILERSFPIVSYDTTLEKLRTLINKENGAVLAKDETGTFQIVTKYDIIQTLA</sequence>
<dbReference type="InterPro" id="IPR001926">
    <property type="entry name" value="TrpB-like_PALP"/>
</dbReference>
<dbReference type="AlphaFoldDB" id="A0A9X2Y0F5"/>
<dbReference type="Pfam" id="PF00291">
    <property type="entry name" value="PALP"/>
    <property type="match status" value="1"/>
</dbReference>
<organism evidence="6 7">
    <name type="scientific">Paraflavisolibacter caeni</name>
    <dbReference type="NCBI Taxonomy" id="2982496"/>
    <lineage>
        <taxon>Bacteria</taxon>
        <taxon>Pseudomonadati</taxon>
        <taxon>Bacteroidota</taxon>
        <taxon>Chitinophagia</taxon>
        <taxon>Chitinophagales</taxon>
        <taxon>Chitinophagaceae</taxon>
        <taxon>Paraflavisolibacter</taxon>
    </lineage>
</organism>
<dbReference type="InterPro" id="IPR036052">
    <property type="entry name" value="TrpB-like_PALP_sf"/>
</dbReference>
<gene>
    <name evidence="6" type="ORF">OCK74_24765</name>
</gene>
<dbReference type="PROSITE" id="PS51371">
    <property type="entry name" value="CBS"/>
    <property type="match status" value="1"/>
</dbReference>
<dbReference type="CDD" id="cd01561">
    <property type="entry name" value="CBS_like"/>
    <property type="match status" value="1"/>
</dbReference>
<dbReference type="GO" id="GO:0006535">
    <property type="term" value="P:cysteine biosynthetic process from serine"/>
    <property type="evidence" value="ECO:0007669"/>
    <property type="project" value="InterPro"/>
</dbReference>
<comment type="cofactor">
    <cofactor evidence="1">
        <name>pyridoxal 5'-phosphate</name>
        <dbReference type="ChEBI" id="CHEBI:597326"/>
    </cofactor>
</comment>
<keyword evidence="4" id="KW-0129">CBS domain</keyword>
<dbReference type="PANTHER" id="PTHR10314">
    <property type="entry name" value="CYSTATHIONINE BETA-SYNTHASE"/>
    <property type="match status" value="1"/>
</dbReference>
<dbReference type="GO" id="GO:0016765">
    <property type="term" value="F:transferase activity, transferring alkyl or aryl (other than methyl) groups"/>
    <property type="evidence" value="ECO:0007669"/>
    <property type="project" value="UniProtKB-ARBA"/>
</dbReference>
<dbReference type="Proteomes" id="UP001155483">
    <property type="component" value="Unassembled WGS sequence"/>
</dbReference>
<evidence type="ECO:0000313" key="6">
    <source>
        <dbReference type="EMBL" id="MCU7552355.1"/>
    </source>
</evidence>
<dbReference type="FunFam" id="3.40.50.1100:FF:000118">
    <property type="entry name" value="Related to CYS4-cystathionine beta-synthase"/>
    <property type="match status" value="1"/>
</dbReference>
<protein>
    <submittedName>
        <fullName evidence="6">Pyridoxal-phosphate dependent enzyme</fullName>
    </submittedName>
</protein>
<keyword evidence="3" id="KW-0663">Pyridoxal phosphate</keyword>
<accession>A0A9X2Y0F5</accession>
<comment type="similarity">
    <text evidence="2">Belongs to the cysteine synthase/cystathionine beta-synthase family.</text>
</comment>
<dbReference type="PROSITE" id="PS00901">
    <property type="entry name" value="CYS_SYNTHASE"/>
    <property type="match status" value="1"/>
</dbReference>
<keyword evidence="7" id="KW-1185">Reference proteome</keyword>
<dbReference type="InterPro" id="IPR000644">
    <property type="entry name" value="CBS_dom"/>
</dbReference>
<evidence type="ECO:0000313" key="7">
    <source>
        <dbReference type="Proteomes" id="UP001155483"/>
    </source>
</evidence>
<dbReference type="InterPro" id="IPR046342">
    <property type="entry name" value="CBS_dom_sf"/>
</dbReference>
<feature type="domain" description="CBS" evidence="5">
    <location>
        <begin position="338"/>
        <end position="393"/>
    </location>
</feature>